<keyword evidence="2" id="KW-1185">Reference proteome</keyword>
<dbReference type="PANTHER" id="PTHR22603">
    <property type="entry name" value="CHOLINE/ETHANOALAMINE KINASE"/>
    <property type="match status" value="1"/>
</dbReference>
<organism evidence="1 2">
    <name type="scientific">Thalassotalea psychrophila</name>
    <dbReference type="NCBI Taxonomy" id="3065647"/>
    <lineage>
        <taxon>Bacteria</taxon>
        <taxon>Pseudomonadati</taxon>
        <taxon>Pseudomonadota</taxon>
        <taxon>Gammaproteobacteria</taxon>
        <taxon>Alteromonadales</taxon>
        <taxon>Colwelliaceae</taxon>
        <taxon>Thalassotalea</taxon>
    </lineage>
</organism>
<reference evidence="2" key="1">
    <citation type="submission" date="2023-09" db="EMBL/GenBank/DDBJ databases">
        <authorList>
            <person name="Li S."/>
            <person name="Li X."/>
            <person name="Zhang C."/>
            <person name="Zhao Z."/>
        </authorList>
    </citation>
    <scope>NUCLEOTIDE SEQUENCE [LARGE SCALE GENOMIC DNA]</scope>
    <source>
        <strain evidence="2">SQ149</strain>
    </source>
</reference>
<gene>
    <name evidence="1" type="ORF">RGQ13_09960</name>
</gene>
<dbReference type="RefSeq" id="WP_348389603.1">
    <property type="nucleotide sequence ID" value="NZ_CP134145.1"/>
</dbReference>
<protein>
    <submittedName>
        <fullName evidence="1">Phosphotransferase</fullName>
    </submittedName>
</protein>
<dbReference type="Proteomes" id="UP001258994">
    <property type="component" value="Chromosome"/>
</dbReference>
<accession>A0ABY9TNN0</accession>
<name>A0ABY9TNN0_9GAMM</name>
<dbReference type="InterPro" id="IPR011009">
    <property type="entry name" value="Kinase-like_dom_sf"/>
</dbReference>
<evidence type="ECO:0000313" key="2">
    <source>
        <dbReference type="Proteomes" id="UP001258994"/>
    </source>
</evidence>
<dbReference type="Gene3D" id="3.90.1200.10">
    <property type="match status" value="1"/>
</dbReference>
<dbReference type="PANTHER" id="PTHR22603:SF66">
    <property type="entry name" value="ETHANOLAMINE KINASE"/>
    <property type="match status" value="1"/>
</dbReference>
<proteinExistence type="predicted"/>
<evidence type="ECO:0000313" key="1">
    <source>
        <dbReference type="EMBL" id="WNC70463.1"/>
    </source>
</evidence>
<dbReference type="Pfam" id="PF01633">
    <property type="entry name" value="Choline_kinase"/>
    <property type="match status" value="1"/>
</dbReference>
<sequence length="288" mass="33027">MLSLDDILSTSLYLDRHVQVVKLSNGLSHQCFKVTKQGVNVFLKVFLKKTDISAEQWQLQIDVQTQAANIGLGPKIIESSYVKGYLITEFIDGKSLRLTDLSLPHKLSHAAKVIYQCQQLKSSMSVFQPQSIISHLLTNAKLSDEKERRIKHLSDKLLSTLSIDHNRLVLSHGDVNFDNIMVYQQLPWLIDWEYCVLAEPEFDLGMCLAINNIDHHWHQSLISHFNSHSAEIQHTAYSATPTKVTRYYEISIIINALWFYSQKHQVRKTSLGNLHQQSIYALDELLSK</sequence>
<dbReference type="SUPFAM" id="SSF56112">
    <property type="entry name" value="Protein kinase-like (PK-like)"/>
    <property type="match status" value="1"/>
</dbReference>
<dbReference type="EMBL" id="CP134145">
    <property type="protein sequence ID" value="WNC70463.1"/>
    <property type="molecule type" value="Genomic_DNA"/>
</dbReference>